<proteinExistence type="predicted"/>
<evidence type="ECO:0000313" key="3">
    <source>
        <dbReference type="Proteomes" id="UP000244925"/>
    </source>
</evidence>
<keyword evidence="3" id="KW-1185">Reference proteome</keyword>
<accession>A0A2V1IPQ8</accession>
<dbReference type="AlphaFoldDB" id="A0A2V1IPQ8"/>
<dbReference type="RefSeq" id="WP_107036646.1">
    <property type="nucleotide sequence ID" value="NZ_CP098825.1"/>
</dbReference>
<dbReference type="EMBL" id="PUBV01000024">
    <property type="protein sequence ID" value="PWB06458.1"/>
    <property type="molecule type" value="Genomic_DNA"/>
</dbReference>
<name>A0A2V1IPQ8_9BACT</name>
<dbReference type="GeneID" id="93423617"/>
<evidence type="ECO:0000256" key="1">
    <source>
        <dbReference type="SAM" id="MobiDB-lite"/>
    </source>
</evidence>
<gene>
    <name evidence="2" type="ORF">C5O25_10235</name>
</gene>
<dbReference type="Proteomes" id="UP000244925">
    <property type="component" value="Unassembled WGS sequence"/>
</dbReference>
<sequence>MNAILIFLLLVSNISLATIVLCRKNNGEKPSVKSEDDKKSAKTDDSEQSDDSTQELPSADVVGKSALDIDEWRKIVREEFREVVPLIIKEFGSPADAGWDDEEYVPQKYRKVVAKEDLEDVFSNKTASELTGEAPTPAPPMADGIDFKQMDTTMKVLKGKSDNPEDIETTKRVLSEAGDAAIFEVIKLDPVIQKRILMIECHIPKEKADTTATQVDKTDTPKPKKIVYHADINTEGIDAIDFNIYH</sequence>
<protein>
    <submittedName>
        <fullName evidence="2">Uncharacterized protein</fullName>
    </submittedName>
</protein>
<evidence type="ECO:0000313" key="2">
    <source>
        <dbReference type="EMBL" id="PWB06458.1"/>
    </source>
</evidence>
<organism evidence="2 3">
    <name type="scientific">Paramuribaculum intestinale</name>
    <dbReference type="NCBI Taxonomy" id="2094151"/>
    <lineage>
        <taxon>Bacteria</taxon>
        <taxon>Pseudomonadati</taxon>
        <taxon>Bacteroidota</taxon>
        <taxon>Bacteroidia</taxon>
        <taxon>Bacteroidales</taxon>
        <taxon>Muribaculaceae</taxon>
        <taxon>Paramuribaculum</taxon>
    </lineage>
</organism>
<reference evidence="3" key="1">
    <citation type="submission" date="2018-02" db="EMBL/GenBank/DDBJ databases">
        <authorList>
            <person name="Clavel T."/>
            <person name="Strowig T."/>
        </authorList>
    </citation>
    <scope>NUCLEOTIDE SEQUENCE [LARGE SCALE GENOMIC DNA]</scope>
    <source>
        <strain evidence="3">DSM 100764</strain>
    </source>
</reference>
<feature type="region of interest" description="Disordered" evidence="1">
    <location>
        <begin position="28"/>
        <end position="59"/>
    </location>
</feature>
<feature type="compositionally biased region" description="Basic and acidic residues" evidence="1">
    <location>
        <begin position="28"/>
        <end position="45"/>
    </location>
</feature>
<comment type="caution">
    <text evidence="2">The sequence shown here is derived from an EMBL/GenBank/DDBJ whole genome shotgun (WGS) entry which is preliminary data.</text>
</comment>